<proteinExistence type="predicted"/>
<protein>
    <submittedName>
        <fullName evidence="2">Uncharacterized protein</fullName>
    </submittedName>
</protein>
<accession>A0ABR2AZ37</accession>
<name>A0ABR2AZ37_9ROSI</name>
<evidence type="ECO:0000313" key="3">
    <source>
        <dbReference type="Proteomes" id="UP001472677"/>
    </source>
</evidence>
<evidence type="ECO:0000313" key="2">
    <source>
        <dbReference type="EMBL" id="KAK8499569.1"/>
    </source>
</evidence>
<dbReference type="Proteomes" id="UP001472677">
    <property type="component" value="Unassembled WGS sequence"/>
</dbReference>
<sequence>MAALKSLVKEDEEPSENSQMSRFGVSLAPLVEVWFEKQRGRDAAGYLGSPAAAVAATLREAADGSIFGELGFFYALSSACRRSRSNELEFKPLGNLDP</sequence>
<organism evidence="2 3">
    <name type="scientific">Hibiscus sabdariffa</name>
    <name type="common">roselle</name>
    <dbReference type="NCBI Taxonomy" id="183260"/>
    <lineage>
        <taxon>Eukaryota</taxon>
        <taxon>Viridiplantae</taxon>
        <taxon>Streptophyta</taxon>
        <taxon>Embryophyta</taxon>
        <taxon>Tracheophyta</taxon>
        <taxon>Spermatophyta</taxon>
        <taxon>Magnoliopsida</taxon>
        <taxon>eudicotyledons</taxon>
        <taxon>Gunneridae</taxon>
        <taxon>Pentapetalae</taxon>
        <taxon>rosids</taxon>
        <taxon>malvids</taxon>
        <taxon>Malvales</taxon>
        <taxon>Malvaceae</taxon>
        <taxon>Malvoideae</taxon>
        <taxon>Hibiscus</taxon>
    </lineage>
</organism>
<feature type="region of interest" description="Disordered" evidence="1">
    <location>
        <begin position="1"/>
        <end position="20"/>
    </location>
</feature>
<keyword evidence="3" id="KW-1185">Reference proteome</keyword>
<evidence type="ECO:0000256" key="1">
    <source>
        <dbReference type="SAM" id="MobiDB-lite"/>
    </source>
</evidence>
<gene>
    <name evidence="2" type="ORF">V6N12_018952</name>
</gene>
<reference evidence="2 3" key="1">
    <citation type="journal article" date="2024" name="G3 (Bethesda)">
        <title>Genome assembly of Hibiscus sabdariffa L. provides insights into metabolisms of medicinal natural products.</title>
        <authorList>
            <person name="Kim T."/>
        </authorList>
    </citation>
    <scope>NUCLEOTIDE SEQUENCE [LARGE SCALE GENOMIC DNA]</scope>
    <source>
        <strain evidence="2">TK-2024</strain>
        <tissue evidence="2">Old leaves</tissue>
    </source>
</reference>
<dbReference type="EMBL" id="JBBPBM010000234">
    <property type="protein sequence ID" value="KAK8499569.1"/>
    <property type="molecule type" value="Genomic_DNA"/>
</dbReference>
<comment type="caution">
    <text evidence="2">The sequence shown here is derived from an EMBL/GenBank/DDBJ whole genome shotgun (WGS) entry which is preliminary data.</text>
</comment>